<comment type="similarity">
    <text evidence="1">Belongs to the membrane fusion protein (MFP) (TC 8.A.1) family.</text>
</comment>
<feature type="coiled-coil region" evidence="2">
    <location>
        <begin position="94"/>
        <end position="173"/>
    </location>
</feature>
<feature type="domain" description="YknX-like C-terminal permuted SH3-like" evidence="4">
    <location>
        <begin position="282"/>
        <end position="350"/>
    </location>
</feature>
<organism evidence="5 6">
    <name type="scientific">Elongatibacter sediminis</name>
    <dbReference type="NCBI Taxonomy" id="3119006"/>
    <lineage>
        <taxon>Bacteria</taxon>
        <taxon>Pseudomonadati</taxon>
        <taxon>Pseudomonadota</taxon>
        <taxon>Gammaproteobacteria</taxon>
        <taxon>Chromatiales</taxon>
        <taxon>Wenzhouxiangellaceae</taxon>
        <taxon>Elongatibacter</taxon>
    </lineage>
</organism>
<evidence type="ECO:0000313" key="6">
    <source>
        <dbReference type="Proteomes" id="UP001359886"/>
    </source>
</evidence>
<protein>
    <submittedName>
        <fullName evidence="5">Efflux RND transporter periplasmic adaptor subunit</fullName>
    </submittedName>
</protein>
<evidence type="ECO:0000259" key="3">
    <source>
        <dbReference type="Pfam" id="PF25973"/>
    </source>
</evidence>
<dbReference type="PANTHER" id="PTHR30469">
    <property type="entry name" value="MULTIDRUG RESISTANCE PROTEIN MDTA"/>
    <property type="match status" value="1"/>
</dbReference>
<evidence type="ECO:0000256" key="2">
    <source>
        <dbReference type="SAM" id="Coils"/>
    </source>
</evidence>
<evidence type="ECO:0000259" key="4">
    <source>
        <dbReference type="Pfam" id="PF25989"/>
    </source>
</evidence>
<dbReference type="Gene3D" id="2.40.50.100">
    <property type="match status" value="1"/>
</dbReference>
<feature type="domain" description="CzcB-like barrel-sandwich hybrid" evidence="3">
    <location>
        <begin position="63"/>
        <end position="202"/>
    </location>
</feature>
<dbReference type="AlphaFoldDB" id="A0AAW9RI66"/>
<dbReference type="EMBL" id="JAZHOG010000014">
    <property type="protein sequence ID" value="MEJ8569476.1"/>
    <property type="molecule type" value="Genomic_DNA"/>
</dbReference>
<sequence>MNIMDSIARQLRIWSLLVVLMLPAAAFAQPGGGPALVRVALASMQSLASETLVPGTVVSRNDARLAAEVEGRLVEVADVGTRVDEGDTVATIEDRALKLRHAELQAEVRRAEARLRFLANEVDRISRLAESNLAAITQLEQLRSDRDIAQGDLEVARARLAQNEDQLERTRIRSPFGGVVVERLMTPGERVVEGSKVVRVVDPNHLEVIARAPLEYLDFSAAGQLINLRSGPSSVLGQVRTVVAVGDENTHQFELRIDLEGAPFPIGKTLRVGIPTSDRRDVLTVPRDALVLRPEGLSIFVVDGNNEARQVDVTTGIGSGEQIEVRGAISSGDRVVIRGNERLQPGQSVNIMDS</sequence>
<proteinExistence type="inferred from homology"/>
<dbReference type="Gene3D" id="1.10.287.470">
    <property type="entry name" value="Helix hairpin bin"/>
    <property type="match status" value="1"/>
</dbReference>
<gene>
    <name evidence="5" type="ORF">V3330_17750</name>
</gene>
<dbReference type="Gene3D" id="2.40.420.20">
    <property type="match status" value="1"/>
</dbReference>
<dbReference type="GO" id="GO:0015562">
    <property type="term" value="F:efflux transmembrane transporter activity"/>
    <property type="evidence" value="ECO:0007669"/>
    <property type="project" value="TreeGrafter"/>
</dbReference>
<dbReference type="InterPro" id="IPR058647">
    <property type="entry name" value="BSH_CzcB-like"/>
</dbReference>
<comment type="caution">
    <text evidence="5">The sequence shown here is derived from an EMBL/GenBank/DDBJ whole genome shotgun (WGS) entry which is preliminary data.</text>
</comment>
<keyword evidence="6" id="KW-1185">Reference proteome</keyword>
<keyword evidence="2" id="KW-0175">Coiled coil</keyword>
<dbReference type="RefSeq" id="WP_354696801.1">
    <property type="nucleotide sequence ID" value="NZ_JAZHOG010000014.1"/>
</dbReference>
<dbReference type="Pfam" id="PF25973">
    <property type="entry name" value="BSH_CzcB"/>
    <property type="match status" value="1"/>
</dbReference>
<dbReference type="NCBIfam" id="TIGR01730">
    <property type="entry name" value="RND_mfp"/>
    <property type="match status" value="1"/>
</dbReference>
<evidence type="ECO:0000256" key="1">
    <source>
        <dbReference type="ARBA" id="ARBA00009477"/>
    </source>
</evidence>
<reference evidence="5 6" key="1">
    <citation type="submission" date="2024-02" db="EMBL/GenBank/DDBJ databases">
        <title>A novel Wenzhouxiangellaceae bacterium, isolated from coastal sediments.</title>
        <authorList>
            <person name="Du Z.-J."/>
            <person name="Ye Y.-Q."/>
            <person name="Zhang X.-Y."/>
        </authorList>
    </citation>
    <scope>NUCLEOTIDE SEQUENCE [LARGE SCALE GENOMIC DNA]</scope>
    <source>
        <strain evidence="5 6">CH-27</strain>
    </source>
</reference>
<accession>A0AAW9RI66</accession>
<dbReference type="PANTHER" id="PTHR30469:SF38">
    <property type="entry name" value="HLYD FAMILY SECRETION PROTEIN"/>
    <property type="match status" value="1"/>
</dbReference>
<dbReference type="Proteomes" id="UP001359886">
    <property type="component" value="Unassembled WGS sequence"/>
</dbReference>
<dbReference type="GO" id="GO:1990281">
    <property type="term" value="C:efflux pump complex"/>
    <property type="evidence" value="ECO:0007669"/>
    <property type="project" value="TreeGrafter"/>
</dbReference>
<dbReference type="Pfam" id="PF25989">
    <property type="entry name" value="YknX_C"/>
    <property type="match status" value="1"/>
</dbReference>
<dbReference type="SUPFAM" id="SSF111369">
    <property type="entry name" value="HlyD-like secretion proteins"/>
    <property type="match status" value="1"/>
</dbReference>
<dbReference type="InterPro" id="IPR058637">
    <property type="entry name" value="YknX-like_C"/>
</dbReference>
<evidence type="ECO:0000313" key="5">
    <source>
        <dbReference type="EMBL" id="MEJ8569476.1"/>
    </source>
</evidence>
<name>A0AAW9RI66_9GAMM</name>
<dbReference type="InterPro" id="IPR006143">
    <property type="entry name" value="RND_pump_MFP"/>
</dbReference>
<dbReference type="Gene3D" id="2.40.30.170">
    <property type="match status" value="1"/>
</dbReference>